<dbReference type="RefSeq" id="WP_374829973.1">
    <property type="nucleotide sequence ID" value="NZ_JBHEEZ010000002.1"/>
</dbReference>
<dbReference type="EMBL" id="JBHSEL010000001">
    <property type="protein sequence ID" value="MFC4623641.1"/>
    <property type="molecule type" value="Genomic_DNA"/>
</dbReference>
<protein>
    <submittedName>
        <fullName evidence="10">Oligopeptide/dipeptide ABC transporter ATP-binding protein</fullName>
    </submittedName>
</protein>
<evidence type="ECO:0000313" key="10">
    <source>
        <dbReference type="EMBL" id="MFC4623641.1"/>
    </source>
</evidence>
<evidence type="ECO:0000256" key="1">
    <source>
        <dbReference type="ARBA" id="ARBA00004417"/>
    </source>
</evidence>
<evidence type="ECO:0000313" key="11">
    <source>
        <dbReference type="Proteomes" id="UP001596042"/>
    </source>
</evidence>
<comment type="caution">
    <text evidence="10">The sequence shown here is derived from an EMBL/GenBank/DDBJ whole genome shotgun (WGS) entry which is preliminary data.</text>
</comment>
<keyword evidence="2" id="KW-0813">Transport</keyword>
<dbReference type="GO" id="GO:0005524">
    <property type="term" value="F:ATP binding"/>
    <property type="evidence" value="ECO:0007669"/>
    <property type="project" value="UniProtKB-KW"/>
</dbReference>
<name>A0ABV9H3B8_9HYPH</name>
<dbReference type="Proteomes" id="UP001596042">
    <property type="component" value="Unassembled WGS sequence"/>
</dbReference>
<evidence type="ECO:0000256" key="2">
    <source>
        <dbReference type="ARBA" id="ARBA00022448"/>
    </source>
</evidence>
<keyword evidence="6 10" id="KW-0067">ATP-binding</keyword>
<dbReference type="NCBIfam" id="TIGR01727">
    <property type="entry name" value="oligo_HPY"/>
    <property type="match status" value="1"/>
</dbReference>
<evidence type="ECO:0000256" key="8">
    <source>
        <dbReference type="ARBA" id="ARBA00023136"/>
    </source>
</evidence>
<comment type="subcellular location">
    <subcellularLocation>
        <location evidence="1">Cell inner membrane</location>
        <topology evidence="1">Peripheral membrane protein</topology>
    </subcellularLocation>
</comment>
<keyword evidence="5" id="KW-0547">Nucleotide-binding</keyword>
<dbReference type="InterPro" id="IPR013563">
    <property type="entry name" value="Oligopep_ABC_C"/>
</dbReference>
<reference evidence="11" key="1">
    <citation type="journal article" date="2019" name="Int. J. Syst. Evol. Microbiol.">
        <title>The Global Catalogue of Microorganisms (GCM) 10K type strain sequencing project: providing services to taxonomists for standard genome sequencing and annotation.</title>
        <authorList>
            <consortium name="The Broad Institute Genomics Platform"/>
            <consortium name="The Broad Institute Genome Sequencing Center for Infectious Disease"/>
            <person name="Wu L."/>
            <person name="Ma J."/>
        </authorList>
    </citation>
    <scope>NUCLEOTIDE SEQUENCE [LARGE SCALE GENOMIC DNA]</scope>
    <source>
        <strain evidence="11">CGMCC 1.15731</strain>
    </source>
</reference>
<evidence type="ECO:0000256" key="3">
    <source>
        <dbReference type="ARBA" id="ARBA00022475"/>
    </source>
</evidence>
<keyword evidence="7" id="KW-1278">Translocase</keyword>
<feature type="domain" description="Oligopeptide/dipeptide ABC transporter C-terminal" evidence="9">
    <location>
        <begin position="34"/>
        <end position="69"/>
    </location>
</feature>
<sequence length="99" mass="10421">MPGKPLSGLKMPACPLSFGESPLHGAALVNGAAQGRRRLAAIPGQVPDPLERPSHCHFAARCGFAADDCRKAMPPLAPLHGDANHHVACLHPRDEEFGT</sequence>
<evidence type="ECO:0000256" key="6">
    <source>
        <dbReference type="ARBA" id="ARBA00022840"/>
    </source>
</evidence>
<dbReference type="InterPro" id="IPR027417">
    <property type="entry name" value="P-loop_NTPase"/>
</dbReference>
<organism evidence="10 11">
    <name type="scientific">Daeguia caeni</name>
    <dbReference type="NCBI Taxonomy" id="439612"/>
    <lineage>
        <taxon>Bacteria</taxon>
        <taxon>Pseudomonadati</taxon>
        <taxon>Pseudomonadota</taxon>
        <taxon>Alphaproteobacteria</taxon>
        <taxon>Hyphomicrobiales</taxon>
        <taxon>Brucellaceae</taxon>
        <taxon>Daeguia</taxon>
    </lineage>
</organism>
<dbReference type="Gene3D" id="3.40.50.300">
    <property type="entry name" value="P-loop containing nucleotide triphosphate hydrolases"/>
    <property type="match status" value="1"/>
</dbReference>
<evidence type="ECO:0000256" key="5">
    <source>
        <dbReference type="ARBA" id="ARBA00022741"/>
    </source>
</evidence>
<dbReference type="Pfam" id="PF08352">
    <property type="entry name" value="oligo_HPY"/>
    <property type="match status" value="1"/>
</dbReference>
<keyword evidence="8" id="KW-0472">Membrane</keyword>
<accession>A0ABV9H3B8</accession>
<evidence type="ECO:0000256" key="4">
    <source>
        <dbReference type="ARBA" id="ARBA00022519"/>
    </source>
</evidence>
<keyword evidence="11" id="KW-1185">Reference proteome</keyword>
<keyword evidence="3" id="KW-1003">Cell membrane</keyword>
<proteinExistence type="predicted"/>
<gene>
    <name evidence="10" type="ORF">ACFO1V_00075</name>
</gene>
<keyword evidence="4" id="KW-0997">Cell inner membrane</keyword>
<evidence type="ECO:0000259" key="9">
    <source>
        <dbReference type="Pfam" id="PF08352"/>
    </source>
</evidence>
<evidence type="ECO:0000256" key="7">
    <source>
        <dbReference type="ARBA" id="ARBA00022967"/>
    </source>
</evidence>